<sequence>MAENSSNRVKEFWAEIPRSDEDFLGSIRDWKNVQIALDEETIWMKGFTDDQADSSEIQQLPNFLMYDLRDGLLFRKNALVPTKKVRTALLWTPIDQALMLTFPISNNNFFGIHDKIQVKLKPSEEEQTATALLSSVLEIKSIISELPKFKLEKINWILIDNKALFLGTPLLSFPGKTYWTENGHLLPSGFSFEFKNMSLLLQRKYNAHLENWILWNDDGTCVSINKNDFRKLSVSSFRLTIKSQEWN</sequence>
<gene>
    <name evidence="2" type="ORF">CHRY9390_00750</name>
</gene>
<keyword evidence="3" id="KW-1185">Reference proteome</keyword>
<accession>A0A9N8MLI7</accession>
<evidence type="ECO:0000259" key="1">
    <source>
        <dbReference type="Pfam" id="PF19918"/>
    </source>
</evidence>
<dbReference type="InterPro" id="IPR045552">
    <property type="entry name" value="bpX2"/>
</dbReference>
<dbReference type="Pfam" id="PF19918">
    <property type="entry name" value="bpX2"/>
    <property type="match status" value="1"/>
</dbReference>
<dbReference type="RefSeq" id="WP_162087249.1">
    <property type="nucleotide sequence ID" value="NZ_CAJIMS010000001.1"/>
</dbReference>
<proteinExistence type="predicted"/>
<name>A0A9N8MLI7_9FLAO</name>
<evidence type="ECO:0000313" key="3">
    <source>
        <dbReference type="Proteomes" id="UP000662618"/>
    </source>
</evidence>
<organism evidence="2 3">
    <name type="scientific">Chryseobacterium aquaeductus</name>
    <dbReference type="NCBI Taxonomy" id="2675056"/>
    <lineage>
        <taxon>Bacteria</taxon>
        <taxon>Pseudomonadati</taxon>
        <taxon>Bacteroidota</taxon>
        <taxon>Flavobacteriia</taxon>
        <taxon>Flavobacteriales</taxon>
        <taxon>Weeksellaceae</taxon>
        <taxon>Chryseobacterium group</taxon>
        <taxon>Chryseobacterium</taxon>
    </lineage>
</organism>
<dbReference type="EMBL" id="CAJIMS010000001">
    <property type="protein sequence ID" value="CAD7801254.1"/>
    <property type="molecule type" value="Genomic_DNA"/>
</dbReference>
<feature type="domain" description="MoxR-vWA-beta-propeller ternary system" evidence="1">
    <location>
        <begin position="14"/>
        <end position="239"/>
    </location>
</feature>
<evidence type="ECO:0000313" key="2">
    <source>
        <dbReference type="EMBL" id="CAD7801254.1"/>
    </source>
</evidence>
<dbReference type="Proteomes" id="UP000662618">
    <property type="component" value="Unassembled WGS sequence"/>
</dbReference>
<protein>
    <recommendedName>
        <fullName evidence="1">MoxR-vWA-beta-propeller ternary system domain-containing protein</fullName>
    </recommendedName>
</protein>
<reference evidence="2" key="1">
    <citation type="submission" date="2020-12" db="EMBL/GenBank/DDBJ databases">
        <authorList>
            <person name="Rodrigo-Torres L."/>
            <person name="Arahal R. D."/>
            <person name="Lucena T."/>
        </authorList>
    </citation>
    <scope>NUCLEOTIDE SEQUENCE</scope>
    <source>
        <strain evidence="2">CECT 9390</strain>
    </source>
</reference>
<dbReference type="AlphaFoldDB" id="A0A9N8MLI7"/>
<comment type="caution">
    <text evidence="2">The sequence shown here is derived from an EMBL/GenBank/DDBJ whole genome shotgun (WGS) entry which is preliminary data.</text>
</comment>